<dbReference type="InterPro" id="IPR013112">
    <property type="entry name" value="FAD-bd_8"/>
</dbReference>
<dbReference type="Pfam" id="PF08022">
    <property type="entry name" value="FAD_binding_8"/>
    <property type="match status" value="1"/>
</dbReference>
<dbReference type="AlphaFoldDB" id="A5E743"/>
<evidence type="ECO:0000259" key="14">
    <source>
        <dbReference type="Pfam" id="PF08022"/>
    </source>
</evidence>
<evidence type="ECO:0000259" key="13">
    <source>
        <dbReference type="Pfam" id="PF01794"/>
    </source>
</evidence>
<dbReference type="InterPro" id="IPR051410">
    <property type="entry name" value="Ferric/Cupric_Reductase"/>
</dbReference>
<dbReference type="Pfam" id="PF01794">
    <property type="entry name" value="Ferric_reduct"/>
    <property type="match status" value="1"/>
</dbReference>
<feature type="transmembrane region" description="Helical" evidence="12">
    <location>
        <begin position="30"/>
        <end position="50"/>
    </location>
</feature>
<dbReference type="GO" id="GO:0005886">
    <property type="term" value="C:plasma membrane"/>
    <property type="evidence" value="ECO:0007669"/>
    <property type="project" value="TreeGrafter"/>
</dbReference>
<feature type="domain" description="Ferric oxidoreductase" evidence="13">
    <location>
        <begin position="135"/>
        <end position="250"/>
    </location>
</feature>
<dbReference type="Gene3D" id="3.40.50.80">
    <property type="entry name" value="Nucleotide-binding domain of ferredoxin-NADP reductase (FNR) module"/>
    <property type="match status" value="1"/>
</dbReference>
<keyword evidence="8" id="KW-0560">Oxidoreductase</keyword>
<keyword evidence="5" id="KW-0274">FAD</keyword>
<evidence type="ECO:0000256" key="9">
    <source>
        <dbReference type="ARBA" id="ARBA00023065"/>
    </source>
</evidence>
<feature type="domain" description="Ferric reductase NAD binding" evidence="15">
    <location>
        <begin position="470"/>
        <end position="686"/>
    </location>
</feature>
<feature type="transmembrane region" description="Helical" evidence="12">
    <location>
        <begin position="245"/>
        <end position="270"/>
    </location>
</feature>
<evidence type="ECO:0000256" key="5">
    <source>
        <dbReference type="ARBA" id="ARBA00022827"/>
    </source>
</evidence>
<feature type="transmembrane region" description="Helical" evidence="12">
    <location>
        <begin position="93"/>
        <end position="109"/>
    </location>
</feature>
<dbReference type="GO" id="GO:0006879">
    <property type="term" value="P:intracellular iron ion homeostasis"/>
    <property type="evidence" value="ECO:0007669"/>
    <property type="project" value="TreeGrafter"/>
</dbReference>
<dbReference type="GO" id="GO:0015677">
    <property type="term" value="P:copper ion import"/>
    <property type="evidence" value="ECO:0007669"/>
    <property type="project" value="TreeGrafter"/>
</dbReference>
<dbReference type="GO" id="GO:0006826">
    <property type="term" value="P:iron ion transport"/>
    <property type="evidence" value="ECO:0007669"/>
    <property type="project" value="TreeGrafter"/>
</dbReference>
<dbReference type="Pfam" id="PF08030">
    <property type="entry name" value="NAD_binding_6"/>
    <property type="match status" value="1"/>
</dbReference>
<evidence type="ECO:0000259" key="15">
    <source>
        <dbReference type="Pfam" id="PF08030"/>
    </source>
</evidence>
<evidence type="ECO:0000313" key="16">
    <source>
        <dbReference type="EMBL" id="EDK47251.1"/>
    </source>
</evidence>
<gene>
    <name evidence="16" type="ORF">LELG_05432</name>
</gene>
<protein>
    <recommendedName>
        <fullName evidence="18">FAD-binding FR-type domain-containing protein</fullName>
    </recommendedName>
</protein>
<dbReference type="PANTHER" id="PTHR32361">
    <property type="entry name" value="FERRIC/CUPRIC REDUCTASE TRANSMEMBRANE COMPONENT"/>
    <property type="match status" value="1"/>
</dbReference>
<keyword evidence="9" id="KW-0406">Ion transport</keyword>
<keyword evidence="6" id="KW-0249">Electron transport</keyword>
<proteinExistence type="predicted"/>
<feature type="transmembrane region" description="Helical" evidence="12">
    <location>
        <begin position="171"/>
        <end position="193"/>
    </location>
</feature>
<keyword evidence="10 12" id="KW-0472">Membrane</keyword>
<dbReference type="InterPro" id="IPR013130">
    <property type="entry name" value="Fe3_Rdtase_TM_dom"/>
</dbReference>
<evidence type="ECO:0000256" key="10">
    <source>
        <dbReference type="ARBA" id="ARBA00023136"/>
    </source>
</evidence>
<dbReference type="STRING" id="379508.A5E743"/>
<dbReference type="PANTHER" id="PTHR32361:SF28">
    <property type="entry name" value="FRP1P"/>
    <property type="match status" value="1"/>
</dbReference>
<reference evidence="16 17" key="1">
    <citation type="journal article" date="2009" name="Nature">
        <title>Evolution of pathogenicity and sexual reproduction in eight Candida genomes.</title>
        <authorList>
            <person name="Butler G."/>
            <person name="Rasmussen M.D."/>
            <person name="Lin M.F."/>
            <person name="Santos M.A."/>
            <person name="Sakthikumar S."/>
            <person name="Munro C.A."/>
            <person name="Rheinbay E."/>
            <person name="Grabherr M."/>
            <person name="Forche A."/>
            <person name="Reedy J.L."/>
            <person name="Agrafioti I."/>
            <person name="Arnaud M.B."/>
            <person name="Bates S."/>
            <person name="Brown A.J."/>
            <person name="Brunke S."/>
            <person name="Costanzo M.C."/>
            <person name="Fitzpatrick D.A."/>
            <person name="de Groot P.W."/>
            <person name="Harris D."/>
            <person name="Hoyer L.L."/>
            <person name="Hube B."/>
            <person name="Klis F.M."/>
            <person name="Kodira C."/>
            <person name="Lennard N."/>
            <person name="Logue M.E."/>
            <person name="Martin R."/>
            <person name="Neiman A.M."/>
            <person name="Nikolaou E."/>
            <person name="Quail M.A."/>
            <person name="Quinn J."/>
            <person name="Santos M.C."/>
            <person name="Schmitzberger F.F."/>
            <person name="Sherlock G."/>
            <person name="Shah P."/>
            <person name="Silverstein K.A."/>
            <person name="Skrzypek M.S."/>
            <person name="Soll D."/>
            <person name="Staggs R."/>
            <person name="Stansfield I."/>
            <person name="Stumpf M.P."/>
            <person name="Sudbery P.E."/>
            <person name="Srikantha T."/>
            <person name="Zeng Q."/>
            <person name="Berman J."/>
            <person name="Berriman M."/>
            <person name="Heitman J."/>
            <person name="Gow N.A."/>
            <person name="Lorenz M.C."/>
            <person name="Birren B.W."/>
            <person name="Kellis M."/>
            <person name="Cuomo C.A."/>
        </authorList>
    </citation>
    <scope>NUCLEOTIDE SEQUENCE [LARGE SCALE GENOMIC DNA]</scope>
    <source>
        <strain evidence="17">ATCC 11503 / BCRC 21390 / CBS 2605 / JCM 1781 / NBRC 1676 / NRRL YB-4239</strain>
    </source>
</reference>
<dbReference type="Proteomes" id="UP000001996">
    <property type="component" value="Unassembled WGS sequence"/>
</dbReference>
<evidence type="ECO:0000256" key="4">
    <source>
        <dbReference type="ARBA" id="ARBA00022692"/>
    </source>
</evidence>
<evidence type="ECO:0000256" key="11">
    <source>
        <dbReference type="SAM" id="MobiDB-lite"/>
    </source>
</evidence>
<dbReference type="eggNOG" id="KOG0039">
    <property type="taxonomic scope" value="Eukaryota"/>
</dbReference>
<dbReference type="InterPro" id="IPR039261">
    <property type="entry name" value="FNR_nucleotide-bd"/>
</dbReference>
<dbReference type="VEuPathDB" id="FungiDB:LELG_05432"/>
<dbReference type="InParanoid" id="A5E743"/>
<keyword evidence="7 12" id="KW-1133">Transmembrane helix</keyword>
<evidence type="ECO:0000256" key="1">
    <source>
        <dbReference type="ARBA" id="ARBA00004141"/>
    </source>
</evidence>
<evidence type="ECO:0000256" key="2">
    <source>
        <dbReference type="ARBA" id="ARBA00022448"/>
    </source>
</evidence>
<feature type="compositionally biased region" description="Basic and acidic residues" evidence="11">
    <location>
        <begin position="630"/>
        <end position="641"/>
    </location>
</feature>
<organism evidence="16 17">
    <name type="scientific">Lodderomyces elongisporus (strain ATCC 11503 / CBS 2605 / JCM 1781 / NBRC 1676 / NRRL YB-4239)</name>
    <name type="common">Yeast</name>
    <name type="synonym">Saccharomyces elongisporus</name>
    <dbReference type="NCBI Taxonomy" id="379508"/>
    <lineage>
        <taxon>Eukaryota</taxon>
        <taxon>Fungi</taxon>
        <taxon>Dikarya</taxon>
        <taxon>Ascomycota</taxon>
        <taxon>Saccharomycotina</taxon>
        <taxon>Pichiomycetes</taxon>
        <taxon>Debaryomycetaceae</taxon>
        <taxon>Candida/Lodderomyces clade</taxon>
        <taxon>Lodderomyces</taxon>
    </lineage>
</organism>
<evidence type="ECO:0008006" key="18">
    <source>
        <dbReference type="Google" id="ProtNLM"/>
    </source>
</evidence>
<keyword evidence="17" id="KW-1185">Reference proteome</keyword>
<dbReference type="CDD" id="cd06186">
    <property type="entry name" value="NOX_Duox_like_FAD_NADP"/>
    <property type="match status" value="1"/>
</dbReference>
<dbReference type="OrthoDB" id="17725at2759"/>
<evidence type="ECO:0000313" key="17">
    <source>
        <dbReference type="Proteomes" id="UP000001996"/>
    </source>
</evidence>
<name>A5E743_LODEL</name>
<dbReference type="KEGG" id="lel:PVL30_004972"/>
<feature type="domain" description="FAD-binding 8" evidence="14">
    <location>
        <begin position="329"/>
        <end position="393"/>
    </location>
</feature>
<feature type="compositionally biased region" description="Acidic residues" evidence="11">
    <location>
        <begin position="424"/>
        <end position="433"/>
    </location>
</feature>
<feature type="region of interest" description="Disordered" evidence="11">
    <location>
        <begin position="417"/>
        <end position="437"/>
    </location>
</feature>
<keyword evidence="3" id="KW-0285">Flavoprotein</keyword>
<accession>A5E743</accession>
<evidence type="ECO:0000256" key="7">
    <source>
        <dbReference type="ARBA" id="ARBA00022989"/>
    </source>
</evidence>
<comment type="subcellular location">
    <subcellularLocation>
        <location evidence="1">Membrane</location>
        <topology evidence="1">Multi-pass membrane protein</topology>
    </subcellularLocation>
</comment>
<keyword evidence="2" id="KW-0813">Transport</keyword>
<dbReference type="GeneID" id="5230468"/>
<feature type="region of interest" description="Disordered" evidence="11">
    <location>
        <begin position="614"/>
        <end position="641"/>
    </location>
</feature>
<dbReference type="InterPro" id="IPR013121">
    <property type="entry name" value="Fe_red_NAD-bd_6"/>
</dbReference>
<sequence>MSTTTSSSTTTTTLSVDMQKLLEADRNTKYQWESCIFSLVIFVINGILFFWIPRNLRQKRYTKSNRFKPYFIWLSIWNTINSSWSIKVFSKRYFFKPTILILFLFYILLNGKLCYHNTDDIVYIPRIFVVAKRCARIGIAQIPAIFLLVTKGDFITGITGLTYERTTFLHVWFSFMMFVVVTFHVGVVCYYWASPVYQDLHPKYPKNAYGILAYVTFVFLALGNIKLIRKLSFDLSMVHHRAQSFIMLLMAFFHNNHAKAMVIIGVHLLVLDKVIGRIYGIVHGIKSPTKGWSEFEMLDEETMKVSIPIKVNHKFNPNSWFGLIKFKYGNWKAGSHIYFNVRKIDFFQHHPFCISSLPDSGKMVLIIRKKNGFTKKMFEKVKDLQQKQINGTQTEDDYIPKYRMKYNQLKNKYFKKNKAATNTSEEEEEEEEEQQTKLPDYRKIVDPNIVILKTAFRGPSGAKCQPLITFDSVAFFAQELGATFVLPIALDLLQTAEKKEVMKDYLGRPPHPVLNIFWTVKTKKHIFWLSHILDKMLKYIRDGRLTISVFVLENDVEMNTIEIIDENPFTLAVASVPTLRLELTLTLALTLAPPPPLVTTPPTKKVTTQVEQLELKKTNSSNLSEEEDEQGRKGKEGEDVKPDYSLLNINYKPLDSDEALQSHMASVKYSDENHFRSMAVVCCGEEHTFGKTVEYNLQHYRWIKHAPNMYFYNESFDA</sequence>
<dbReference type="OMA" id="FDSVAFF"/>
<dbReference type="HOGENOM" id="CLU_032568_0_0_1"/>
<evidence type="ECO:0000256" key="6">
    <source>
        <dbReference type="ARBA" id="ARBA00022982"/>
    </source>
</evidence>
<feature type="transmembrane region" description="Helical" evidence="12">
    <location>
        <begin position="208"/>
        <end position="225"/>
    </location>
</feature>
<dbReference type="EMBL" id="CH981533">
    <property type="protein sequence ID" value="EDK47251.1"/>
    <property type="molecule type" value="Genomic_DNA"/>
</dbReference>
<evidence type="ECO:0000256" key="12">
    <source>
        <dbReference type="SAM" id="Phobius"/>
    </source>
</evidence>
<evidence type="ECO:0000256" key="8">
    <source>
        <dbReference type="ARBA" id="ARBA00023002"/>
    </source>
</evidence>
<keyword evidence="4 12" id="KW-0812">Transmembrane</keyword>
<evidence type="ECO:0000256" key="3">
    <source>
        <dbReference type="ARBA" id="ARBA00022630"/>
    </source>
</evidence>
<dbReference type="GO" id="GO:0000293">
    <property type="term" value="F:ferric-chelate reductase activity"/>
    <property type="evidence" value="ECO:0007669"/>
    <property type="project" value="UniProtKB-ARBA"/>
</dbReference>